<gene>
    <name evidence="1" type="ORF">KIPB_010073</name>
</gene>
<sequence length="56" mass="6206">SVKGETQLRNLSAKLGEAGVAHHLWIEQPEDVPSALAMVPMPRSASRAYTKKTRQY</sequence>
<comment type="caution">
    <text evidence="1">The sequence shown here is derived from an EMBL/GenBank/DDBJ whole genome shotgun (WGS) entry which is preliminary data.</text>
</comment>
<dbReference type="InterPro" id="IPR023476">
    <property type="entry name" value="Pep_tRNA_hydro_II_dom_sf"/>
</dbReference>
<evidence type="ECO:0000313" key="2">
    <source>
        <dbReference type="Proteomes" id="UP000265618"/>
    </source>
</evidence>
<name>A0A9K3GM29_9EUKA</name>
<accession>A0A9K3GM29</accession>
<dbReference type="Proteomes" id="UP000265618">
    <property type="component" value="Unassembled WGS sequence"/>
</dbReference>
<protein>
    <submittedName>
        <fullName evidence="1">Uncharacterized protein</fullName>
    </submittedName>
</protein>
<feature type="non-terminal residue" evidence="1">
    <location>
        <position position="1"/>
    </location>
</feature>
<proteinExistence type="predicted"/>
<dbReference type="EMBL" id="BDIP01003620">
    <property type="protein sequence ID" value="GIQ87928.1"/>
    <property type="molecule type" value="Genomic_DNA"/>
</dbReference>
<dbReference type="SUPFAM" id="SSF102462">
    <property type="entry name" value="Peptidyl-tRNA hydrolase II"/>
    <property type="match status" value="1"/>
</dbReference>
<dbReference type="OrthoDB" id="201213at2759"/>
<evidence type="ECO:0000313" key="1">
    <source>
        <dbReference type="EMBL" id="GIQ87928.1"/>
    </source>
</evidence>
<dbReference type="PANTHER" id="PTHR46194">
    <property type="entry name" value="PEPTIDYL-TRNA HYDROLASE PTRHD1-RELATED"/>
    <property type="match status" value="1"/>
</dbReference>
<organism evidence="1 2">
    <name type="scientific">Kipferlia bialata</name>
    <dbReference type="NCBI Taxonomy" id="797122"/>
    <lineage>
        <taxon>Eukaryota</taxon>
        <taxon>Metamonada</taxon>
        <taxon>Carpediemonas-like organisms</taxon>
        <taxon>Kipferlia</taxon>
    </lineage>
</organism>
<dbReference type="InterPro" id="IPR042237">
    <property type="entry name" value="PTRHD1"/>
</dbReference>
<dbReference type="PANTHER" id="PTHR46194:SF1">
    <property type="entry name" value="PEPTIDYL-TRNA HYDROLASE PTRHD1-RELATED"/>
    <property type="match status" value="1"/>
</dbReference>
<dbReference type="AlphaFoldDB" id="A0A9K3GM29"/>
<reference evidence="1 2" key="1">
    <citation type="journal article" date="2018" name="PLoS ONE">
        <title>The draft genome of Kipferlia bialata reveals reductive genome evolution in fornicate parasites.</title>
        <authorList>
            <person name="Tanifuji G."/>
            <person name="Takabayashi S."/>
            <person name="Kume K."/>
            <person name="Takagi M."/>
            <person name="Nakayama T."/>
            <person name="Kamikawa R."/>
            <person name="Inagaki Y."/>
            <person name="Hashimoto T."/>
        </authorList>
    </citation>
    <scope>NUCLEOTIDE SEQUENCE [LARGE SCALE GENOMIC DNA]</scope>
    <source>
        <strain evidence="1">NY0173</strain>
    </source>
</reference>
<keyword evidence="2" id="KW-1185">Reference proteome</keyword>